<dbReference type="EMBL" id="JBEDUW010000007">
    <property type="protein sequence ID" value="KAK9913553.1"/>
    <property type="molecule type" value="Genomic_DNA"/>
</dbReference>
<evidence type="ECO:0000256" key="1">
    <source>
        <dbReference type="SAM" id="Coils"/>
    </source>
</evidence>
<evidence type="ECO:0000259" key="3">
    <source>
        <dbReference type="Pfam" id="PF04784"/>
    </source>
</evidence>
<gene>
    <name evidence="5" type="ORF">M0R45_037366</name>
</gene>
<dbReference type="Pfam" id="PF04784">
    <property type="entry name" value="DUF547"/>
    <property type="match status" value="1"/>
</dbReference>
<evidence type="ECO:0000256" key="2">
    <source>
        <dbReference type="SAM" id="MobiDB-lite"/>
    </source>
</evidence>
<dbReference type="PANTHER" id="PTHR46248">
    <property type="entry name" value="EXPRESSED PROTEIN"/>
    <property type="match status" value="1"/>
</dbReference>
<evidence type="ECO:0000313" key="5">
    <source>
        <dbReference type="EMBL" id="KAK9913553.1"/>
    </source>
</evidence>
<evidence type="ECO:0008006" key="7">
    <source>
        <dbReference type="Google" id="ProtNLM"/>
    </source>
</evidence>
<feature type="domain" description="Ternary complex factor MIP1 leucine-zipper" evidence="4">
    <location>
        <begin position="13"/>
        <end position="93"/>
    </location>
</feature>
<dbReference type="PANTHER" id="PTHR46248:SF4">
    <property type="entry name" value="OS01G0147800 PROTEIN"/>
    <property type="match status" value="1"/>
</dbReference>
<dbReference type="Pfam" id="PF14389">
    <property type="entry name" value="Lzipper-MIP1"/>
    <property type="match status" value="1"/>
</dbReference>
<accession>A0AAW1W3Y2</accession>
<comment type="caution">
    <text evidence="5">The sequence shown here is derived from an EMBL/GenBank/DDBJ whole genome shotgun (WGS) entry which is preliminary data.</text>
</comment>
<reference evidence="5 6" key="1">
    <citation type="journal article" date="2023" name="G3 (Bethesda)">
        <title>A chromosome-length genome assembly and annotation of blackberry (Rubus argutus, cv. 'Hillquist').</title>
        <authorList>
            <person name="Bruna T."/>
            <person name="Aryal R."/>
            <person name="Dudchenko O."/>
            <person name="Sargent D.J."/>
            <person name="Mead D."/>
            <person name="Buti M."/>
            <person name="Cavallini A."/>
            <person name="Hytonen T."/>
            <person name="Andres J."/>
            <person name="Pham M."/>
            <person name="Weisz D."/>
            <person name="Mascagni F."/>
            <person name="Usai G."/>
            <person name="Natali L."/>
            <person name="Bassil N."/>
            <person name="Fernandez G.E."/>
            <person name="Lomsadze A."/>
            <person name="Armour M."/>
            <person name="Olukolu B."/>
            <person name="Poorten T."/>
            <person name="Britton C."/>
            <person name="Davik J."/>
            <person name="Ashrafi H."/>
            <person name="Aiden E.L."/>
            <person name="Borodovsky M."/>
            <person name="Worthington M."/>
        </authorList>
    </citation>
    <scope>NUCLEOTIDE SEQUENCE [LARGE SCALE GENOMIC DNA]</scope>
    <source>
        <strain evidence="5">PI 553951</strain>
    </source>
</reference>
<evidence type="ECO:0000313" key="6">
    <source>
        <dbReference type="Proteomes" id="UP001457282"/>
    </source>
</evidence>
<keyword evidence="6" id="KW-1185">Reference proteome</keyword>
<organism evidence="5 6">
    <name type="scientific">Rubus argutus</name>
    <name type="common">Southern blackberry</name>
    <dbReference type="NCBI Taxonomy" id="59490"/>
    <lineage>
        <taxon>Eukaryota</taxon>
        <taxon>Viridiplantae</taxon>
        <taxon>Streptophyta</taxon>
        <taxon>Embryophyta</taxon>
        <taxon>Tracheophyta</taxon>
        <taxon>Spermatophyta</taxon>
        <taxon>Magnoliopsida</taxon>
        <taxon>eudicotyledons</taxon>
        <taxon>Gunneridae</taxon>
        <taxon>Pentapetalae</taxon>
        <taxon>rosids</taxon>
        <taxon>fabids</taxon>
        <taxon>Rosales</taxon>
        <taxon>Rosaceae</taxon>
        <taxon>Rosoideae</taxon>
        <taxon>Rosoideae incertae sedis</taxon>
        <taxon>Rubus</taxon>
    </lineage>
</organism>
<evidence type="ECO:0000259" key="4">
    <source>
        <dbReference type="Pfam" id="PF14389"/>
    </source>
</evidence>
<dbReference type="InterPro" id="IPR025757">
    <property type="entry name" value="MIP1_Leuzipper"/>
</dbReference>
<dbReference type="AlphaFoldDB" id="A0AAW1W3Y2"/>
<protein>
    <recommendedName>
        <fullName evidence="7">DUF547 domain-containing protein</fullName>
    </recommendedName>
</protein>
<keyword evidence="1" id="KW-0175">Coiled coil</keyword>
<sequence length="522" mass="59965">MKFEDFLMQRSEKKQKRLDLEEEVLKLQEELDGEQTINWVLHCALHGPALSHPRLLSLLPRSGAIFSELEMVEDEISGLERKVEELKLMLYQERAQTRECELHMRQWQQNQLLCRAGNQSLIEGSRSQNYEALRKEKRIMRDRRASLGSASDMQTWNFTKTDGENAEMSRRLSRRSRKQSNVNNESGILKPNQLSEKLLKCLIGIFLELKQTSLDKEGSSVVPKLTLSCMNSKGFMPKTSFNCKSSATLFSYNTSHVDPYCILSDVDGALRDVGPYKNFIQITRSSLDIRRLSDCLNGIGKLRTLMHQLCDVDLTYLTYKQKLSFWINVYNACIMHAFLEHGLPSTQEKLLALMNRAALNVGGIVLNALAIEHFILRHPSETKHGPAYEKEMLLRHAYGLGYPEPNVTFALCRGSWSSPALRVYTSEDVVNELERAKVEYLEASVGVTSKKRIVVPKLLQWHMRDFADDMESLLEWIYSQLPRSGSLKRLIMECLNGETKSPINKMVEVQPHESEFRYLLPL</sequence>
<dbReference type="InterPro" id="IPR006869">
    <property type="entry name" value="DUF547"/>
</dbReference>
<feature type="domain" description="DUF547" evidence="3">
    <location>
        <begin position="317"/>
        <end position="441"/>
    </location>
</feature>
<feature type="coiled-coil region" evidence="1">
    <location>
        <begin position="69"/>
        <end position="96"/>
    </location>
</feature>
<feature type="region of interest" description="Disordered" evidence="2">
    <location>
        <begin position="162"/>
        <end position="187"/>
    </location>
</feature>
<name>A0AAW1W3Y2_RUBAR</name>
<dbReference type="Proteomes" id="UP001457282">
    <property type="component" value="Unassembled WGS sequence"/>
</dbReference>
<proteinExistence type="predicted"/>
<feature type="coiled-coil region" evidence="1">
    <location>
        <begin position="10"/>
        <end position="37"/>
    </location>
</feature>